<proteinExistence type="predicted"/>
<organism evidence="1">
    <name type="scientific">Arundo donax</name>
    <name type="common">Giant reed</name>
    <name type="synonym">Donax arundinaceus</name>
    <dbReference type="NCBI Taxonomy" id="35708"/>
    <lineage>
        <taxon>Eukaryota</taxon>
        <taxon>Viridiplantae</taxon>
        <taxon>Streptophyta</taxon>
        <taxon>Embryophyta</taxon>
        <taxon>Tracheophyta</taxon>
        <taxon>Spermatophyta</taxon>
        <taxon>Magnoliopsida</taxon>
        <taxon>Liliopsida</taxon>
        <taxon>Poales</taxon>
        <taxon>Poaceae</taxon>
        <taxon>PACMAD clade</taxon>
        <taxon>Arundinoideae</taxon>
        <taxon>Arundineae</taxon>
        <taxon>Arundo</taxon>
    </lineage>
</organism>
<evidence type="ECO:0000313" key="1">
    <source>
        <dbReference type="EMBL" id="JAE25677.1"/>
    </source>
</evidence>
<reference evidence="1" key="1">
    <citation type="submission" date="2014-09" db="EMBL/GenBank/DDBJ databases">
        <authorList>
            <person name="Magalhaes I.L.F."/>
            <person name="Oliveira U."/>
            <person name="Santos F.R."/>
            <person name="Vidigal T.H.D.A."/>
            <person name="Brescovit A.D."/>
            <person name="Santos A.J."/>
        </authorList>
    </citation>
    <scope>NUCLEOTIDE SEQUENCE</scope>
    <source>
        <tissue evidence="1">Shoot tissue taken approximately 20 cm above the soil surface</tissue>
    </source>
</reference>
<dbReference type="AlphaFoldDB" id="A0A0A9GMI3"/>
<accession>A0A0A9GMI3</accession>
<dbReference type="EMBL" id="GBRH01172219">
    <property type="protein sequence ID" value="JAE25677.1"/>
    <property type="molecule type" value="Transcribed_RNA"/>
</dbReference>
<protein>
    <submittedName>
        <fullName evidence="1">Uncharacterized protein</fullName>
    </submittedName>
</protein>
<reference evidence="1" key="2">
    <citation type="journal article" date="2015" name="Data Brief">
        <title>Shoot transcriptome of the giant reed, Arundo donax.</title>
        <authorList>
            <person name="Barrero R.A."/>
            <person name="Guerrero F.D."/>
            <person name="Moolhuijzen P."/>
            <person name="Goolsby J.A."/>
            <person name="Tidwell J."/>
            <person name="Bellgard S.E."/>
            <person name="Bellgard M.I."/>
        </authorList>
    </citation>
    <scope>NUCLEOTIDE SEQUENCE</scope>
    <source>
        <tissue evidence="1">Shoot tissue taken approximately 20 cm above the soil surface</tissue>
    </source>
</reference>
<name>A0A0A9GMI3_ARUDO</name>
<sequence>MADLSQVHCFYPTISNRSRTRRNVDYVPSSPVCEGEEPLLRFLREVLHQLPFLSSGRSGVLPFSVAEAVPPCLQATKVQAGKGGQEETSLRNFWFSSAQVSIVTGV</sequence>